<sequence length="282" mass="31507">MKRLANIPEVITDIPSLPAVASKVLQLITCENSSINDLMDVVSLDHSFASRLIRIANSPYYTRDTRVGDVSDAIIRIGFTTVRALVFAASLRDMGLMSDSTDRVLWEHNTAVALGATVIARETGLLPSGEPLIHGLLHDVGKVLINRTLREKYGEVIRRVQEQKIPFIEAERSLLGFDHNDVGEYVAERWNLPDHLSFVLANHHREDLLTVKDATLRKTVLSVKAADALCSSLGIGMACTFDLSDEEWKYLKLSNPRKRSGICERIEEEFPSHRDFIMGQGN</sequence>
<reference evidence="2" key="2">
    <citation type="submission" date="2021-08" db="EMBL/GenBank/DDBJ databases">
        <authorList>
            <person name="Dalcin Martins P."/>
        </authorList>
    </citation>
    <scope>NUCLEOTIDE SEQUENCE</scope>
    <source>
        <strain evidence="2">MAG_39</strain>
    </source>
</reference>
<evidence type="ECO:0000313" key="2">
    <source>
        <dbReference type="EMBL" id="MBZ0155567.1"/>
    </source>
</evidence>
<evidence type="ECO:0000313" key="3">
    <source>
        <dbReference type="Proteomes" id="UP000705867"/>
    </source>
</evidence>
<dbReference type="PANTHER" id="PTHR33525">
    <property type="match status" value="1"/>
</dbReference>
<dbReference type="PROSITE" id="PS51833">
    <property type="entry name" value="HDOD"/>
    <property type="match status" value="1"/>
</dbReference>
<name>A0A953M197_9BACT</name>
<feature type="domain" description="HDOD" evidence="1">
    <location>
        <begin position="14"/>
        <end position="206"/>
    </location>
</feature>
<dbReference type="Pfam" id="PF08668">
    <property type="entry name" value="HDOD"/>
    <property type="match status" value="1"/>
</dbReference>
<accession>A0A953M197</accession>
<dbReference type="Gene3D" id="1.10.3210.10">
    <property type="entry name" value="Hypothetical protein af1432"/>
    <property type="match status" value="1"/>
</dbReference>
<dbReference type="CDD" id="cd00077">
    <property type="entry name" value="HDc"/>
    <property type="match status" value="1"/>
</dbReference>
<dbReference type="InterPro" id="IPR052340">
    <property type="entry name" value="RNase_Y/CdgJ"/>
</dbReference>
<gene>
    <name evidence="2" type="ORF">K8I29_05040</name>
</gene>
<dbReference type="EMBL" id="JAIOIV010000037">
    <property type="protein sequence ID" value="MBZ0155567.1"/>
    <property type="molecule type" value="Genomic_DNA"/>
</dbReference>
<dbReference type="InterPro" id="IPR013976">
    <property type="entry name" value="HDOD"/>
</dbReference>
<reference evidence="2" key="1">
    <citation type="journal article" date="2021" name="bioRxiv">
        <title>Unraveling nitrogen, sulfur and carbon metabolic pathways and microbial community transcriptional responses to substrate deprivation and toxicity stresses in a bioreactor mimicking anoxic brackish coastal sediment conditions.</title>
        <authorList>
            <person name="Martins P.D."/>
            <person name="Echeveste M.J."/>
            <person name="Arshad A."/>
            <person name="Kurth J."/>
            <person name="Ouboter H."/>
            <person name="Jetten M.S.M."/>
            <person name="Welte C.U."/>
        </authorList>
    </citation>
    <scope>NUCLEOTIDE SEQUENCE</scope>
    <source>
        <strain evidence="2">MAG_39</strain>
    </source>
</reference>
<dbReference type="SUPFAM" id="SSF109604">
    <property type="entry name" value="HD-domain/PDEase-like"/>
    <property type="match status" value="1"/>
</dbReference>
<dbReference type="Proteomes" id="UP000705867">
    <property type="component" value="Unassembled WGS sequence"/>
</dbReference>
<dbReference type="InterPro" id="IPR003607">
    <property type="entry name" value="HD/PDEase_dom"/>
</dbReference>
<evidence type="ECO:0000259" key="1">
    <source>
        <dbReference type="PROSITE" id="PS51833"/>
    </source>
</evidence>
<comment type="caution">
    <text evidence="2">The sequence shown here is derived from an EMBL/GenBank/DDBJ whole genome shotgun (WGS) entry which is preliminary data.</text>
</comment>
<proteinExistence type="predicted"/>
<organism evidence="2 3">
    <name type="scientific">Candidatus Nitrobium versatile</name>
    <dbReference type="NCBI Taxonomy" id="2884831"/>
    <lineage>
        <taxon>Bacteria</taxon>
        <taxon>Pseudomonadati</taxon>
        <taxon>Nitrospirota</taxon>
        <taxon>Nitrospiria</taxon>
        <taxon>Nitrospirales</taxon>
        <taxon>Nitrospiraceae</taxon>
        <taxon>Candidatus Nitrobium</taxon>
    </lineage>
</organism>
<dbReference type="AlphaFoldDB" id="A0A953M197"/>
<dbReference type="PANTHER" id="PTHR33525:SF3">
    <property type="entry name" value="RIBONUCLEASE Y"/>
    <property type="match status" value="1"/>
</dbReference>
<protein>
    <submittedName>
        <fullName evidence="2">HDOD domain-containing protein</fullName>
    </submittedName>
</protein>